<evidence type="ECO:0000313" key="3">
    <source>
        <dbReference type="Proteomes" id="UP001365542"/>
    </source>
</evidence>
<organism evidence="2 3">
    <name type="scientific">Orbilia ellipsospora</name>
    <dbReference type="NCBI Taxonomy" id="2528407"/>
    <lineage>
        <taxon>Eukaryota</taxon>
        <taxon>Fungi</taxon>
        <taxon>Dikarya</taxon>
        <taxon>Ascomycota</taxon>
        <taxon>Pezizomycotina</taxon>
        <taxon>Orbiliomycetes</taxon>
        <taxon>Orbiliales</taxon>
        <taxon>Orbiliaceae</taxon>
        <taxon>Orbilia</taxon>
    </lineage>
</organism>
<feature type="compositionally biased region" description="Basic and acidic residues" evidence="1">
    <location>
        <begin position="497"/>
        <end position="527"/>
    </location>
</feature>
<protein>
    <submittedName>
        <fullName evidence="2">Uncharacterized protein</fullName>
    </submittedName>
</protein>
<accession>A0AAV9XA79</accession>
<feature type="compositionally biased region" description="Basic and acidic residues" evidence="1">
    <location>
        <begin position="452"/>
        <end position="468"/>
    </location>
</feature>
<reference evidence="2 3" key="1">
    <citation type="submission" date="2019-10" db="EMBL/GenBank/DDBJ databases">
        <authorList>
            <person name="Palmer J.M."/>
        </authorList>
    </citation>
    <scope>NUCLEOTIDE SEQUENCE [LARGE SCALE GENOMIC DNA]</scope>
    <source>
        <strain evidence="2 3">TWF694</strain>
    </source>
</reference>
<feature type="region of interest" description="Disordered" evidence="1">
    <location>
        <begin position="162"/>
        <end position="256"/>
    </location>
</feature>
<gene>
    <name evidence="2" type="ORF">TWF694_010553</name>
</gene>
<feature type="compositionally biased region" description="Basic and acidic residues" evidence="1">
    <location>
        <begin position="427"/>
        <end position="443"/>
    </location>
</feature>
<feature type="compositionally biased region" description="Basic and acidic residues" evidence="1">
    <location>
        <begin position="597"/>
        <end position="623"/>
    </location>
</feature>
<feature type="compositionally biased region" description="Basic residues" evidence="1">
    <location>
        <begin position="360"/>
        <end position="372"/>
    </location>
</feature>
<feature type="compositionally biased region" description="Polar residues" evidence="1">
    <location>
        <begin position="195"/>
        <end position="209"/>
    </location>
</feature>
<evidence type="ECO:0000256" key="1">
    <source>
        <dbReference type="SAM" id="MobiDB-lite"/>
    </source>
</evidence>
<feature type="compositionally biased region" description="Basic and acidic residues" evidence="1">
    <location>
        <begin position="304"/>
        <end position="321"/>
    </location>
</feature>
<feature type="region of interest" description="Disordered" evidence="1">
    <location>
        <begin position="304"/>
        <end position="623"/>
    </location>
</feature>
<feature type="compositionally biased region" description="Basic and acidic residues" evidence="1">
    <location>
        <begin position="242"/>
        <end position="256"/>
    </location>
</feature>
<sequence>MRWMHEVQRTQQRNRHMREMKEVEKDLEKMVDWDMIQNLYPQNSEELKKYLGEGIRKSLNDPKRFLKPTPLDLLPASHRTVFVQKDQFERLKRDREMAKAQRKAAGEMDVDEPEVSTLSIAELEYLLEDLMGEEVRKRKEEELEMWMIQEDEKQTIYKTLNKEQRRSSLQNPEAQISKARSDTESSAKRPALPTLRTNSLVNQLETVNIRTAAPTPASPRETPRSAEERKRSNPSPLLGFTESKKRQVEDRRFGTSDVPENRLHHVYDRRSPRRDMEPHKPETIRRLSKEVQQEAVMTLTLRRESGDLEPTDRPFNPERRPSKGVSWEDYDQRSPERMAVELPPNVEISPLKEMATFSPHHSRLSFKFKSKERRSPREPPRSYQRRHSTVSPEPASEDRRASTGQISPTSHSSLQHSSRVEIPQSRRKSEQGLRTEYGHETSRSRSPSRRRYRDEYPRRGSTRDDRPLRQPWNVWVNSNSNTSNSVNSGESSPTSHIDSEKSRRYSEASPHEDYSDVASERRGREMSADEDYEYERGRGRGFNRGARWTGNRGRGRGRFRSRGRGSPRGFGRGDSSPGSGEYEPRVLPPSGPAAYRAYDERGRGRGPRERGPRREYESYKPSY</sequence>
<feature type="compositionally biased region" description="Basic and acidic residues" evidence="1">
    <location>
        <begin position="330"/>
        <end position="339"/>
    </location>
</feature>
<dbReference type="EMBL" id="JAVHJO010000007">
    <property type="protein sequence ID" value="KAK6539005.1"/>
    <property type="molecule type" value="Genomic_DNA"/>
</dbReference>
<dbReference type="AlphaFoldDB" id="A0AAV9XA79"/>
<feature type="compositionally biased region" description="Low complexity" evidence="1">
    <location>
        <begin position="407"/>
        <end position="417"/>
    </location>
</feature>
<comment type="caution">
    <text evidence="2">The sequence shown here is derived from an EMBL/GenBank/DDBJ whole genome shotgun (WGS) entry which is preliminary data.</text>
</comment>
<name>A0AAV9XA79_9PEZI</name>
<proteinExistence type="predicted"/>
<feature type="compositionally biased region" description="Low complexity" evidence="1">
    <location>
        <begin position="471"/>
        <end position="495"/>
    </location>
</feature>
<feature type="compositionally biased region" description="Basic residues" evidence="1">
    <location>
        <begin position="553"/>
        <end position="565"/>
    </location>
</feature>
<keyword evidence="3" id="KW-1185">Reference proteome</keyword>
<feature type="compositionally biased region" description="Basic and acidic residues" evidence="1">
    <location>
        <begin position="221"/>
        <end position="231"/>
    </location>
</feature>
<dbReference type="Proteomes" id="UP001365542">
    <property type="component" value="Unassembled WGS sequence"/>
</dbReference>
<evidence type="ECO:0000313" key="2">
    <source>
        <dbReference type="EMBL" id="KAK6539005.1"/>
    </source>
</evidence>